<reference evidence="1 2" key="1">
    <citation type="journal article" date="2019" name="Emerg. Microbes Infect.">
        <title>Comprehensive subspecies identification of 175 nontuberculous mycobacteria species based on 7547 genomic profiles.</title>
        <authorList>
            <person name="Matsumoto Y."/>
            <person name="Kinjo T."/>
            <person name="Motooka D."/>
            <person name="Nabeya D."/>
            <person name="Jung N."/>
            <person name="Uechi K."/>
            <person name="Horii T."/>
            <person name="Iida T."/>
            <person name="Fujita J."/>
            <person name="Nakamura S."/>
        </authorList>
    </citation>
    <scope>NUCLEOTIDE SEQUENCE [LARGE SCALE GENOMIC DNA]</scope>
    <source>
        <strain evidence="1 2">JCM 18538</strain>
    </source>
</reference>
<dbReference type="Gene3D" id="3.30.70.2970">
    <property type="entry name" value="Protein of unknown function (DUF541), domain 2"/>
    <property type="match status" value="1"/>
</dbReference>
<dbReference type="RefSeq" id="WP_163924362.1">
    <property type="nucleotide sequence ID" value="NZ_AP022593.1"/>
</dbReference>
<dbReference type="Pfam" id="PF04402">
    <property type="entry name" value="SIMPL"/>
    <property type="match status" value="1"/>
</dbReference>
<evidence type="ECO:0000313" key="1">
    <source>
        <dbReference type="EMBL" id="BBY52525.1"/>
    </source>
</evidence>
<organism evidence="1 2">
    <name type="scientific">Mycolicibacterium arabiense</name>
    <dbReference type="NCBI Taxonomy" id="1286181"/>
    <lineage>
        <taxon>Bacteria</taxon>
        <taxon>Bacillati</taxon>
        <taxon>Actinomycetota</taxon>
        <taxon>Actinomycetes</taxon>
        <taxon>Mycobacteriales</taxon>
        <taxon>Mycobacteriaceae</taxon>
        <taxon>Mycolicibacterium</taxon>
    </lineage>
</organism>
<dbReference type="InterPro" id="IPR007497">
    <property type="entry name" value="SIMPL/DUF541"/>
</dbReference>
<gene>
    <name evidence="1" type="ORF">MARA_59930</name>
</gene>
<dbReference type="GO" id="GO:0006974">
    <property type="term" value="P:DNA damage response"/>
    <property type="evidence" value="ECO:0007669"/>
    <property type="project" value="TreeGrafter"/>
</dbReference>
<protein>
    <submittedName>
        <fullName evidence="1">SIMPL domain-containing protein</fullName>
    </submittedName>
</protein>
<name>A0A7I7S956_9MYCO</name>
<dbReference type="PANTHER" id="PTHR34387:SF2">
    <property type="entry name" value="SLR1258 PROTEIN"/>
    <property type="match status" value="1"/>
</dbReference>
<sequence>MTDVQITVAANHTISERPQRATVSASIDLNGPRPDAVFEAMSVELHWVRQSIDEMYDPSSGPVTWFAIDQIRRSSYRVRDQEDEPPRTVFTAAAQLEVKFSDFEALSKWIWWTASVDSLRVQTIDWALTAARRSEIERDARMQAVRDAVQRAQDYADALDLGRVAARQVEDRHRYASDEVTTSNRVRQSEVDDWHLRPRHIRVGVDVKAVFTASARPAAAGR</sequence>
<dbReference type="PANTHER" id="PTHR34387">
    <property type="entry name" value="SLR1258 PROTEIN"/>
    <property type="match status" value="1"/>
</dbReference>
<dbReference type="KEGG" id="marz:MARA_59930"/>
<dbReference type="EMBL" id="AP022593">
    <property type="protein sequence ID" value="BBY52525.1"/>
    <property type="molecule type" value="Genomic_DNA"/>
</dbReference>
<evidence type="ECO:0000313" key="2">
    <source>
        <dbReference type="Proteomes" id="UP000467428"/>
    </source>
</evidence>
<keyword evidence="2" id="KW-1185">Reference proteome</keyword>
<dbReference type="AlphaFoldDB" id="A0A7I7S956"/>
<proteinExistence type="predicted"/>
<dbReference type="Proteomes" id="UP000467428">
    <property type="component" value="Chromosome"/>
</dbReference>
<dbReference type="InterPro" id="IPR052022">
    <property type="entry name" value="26kDa_periplasmic_antigen"/>
</dbReference>
<dbReference type="Gene3D" id="3.30.110.170">
    <property type="entry name" value="Protein of unknown function (DUF541), domain 1"/>
    <property type="match status" value="1"/>
</dbReference>
<accession>A0A7I7S956</accession>
<geneLocation type="plasmid" evidence="2">
    <name>pjcm18538 dna</name>
</geneLocation>